<feature type="domain" description="DUF4123" evidence="1">
    <location>
        <begin position="31"/>
        <end position="161"/>
    </location>
</feature>
<dbReference type="InterPro" id="IPR025391">
    <property type="entry name" value="DUF4123"/>
</dbReference>
<gene>
    <name evidence="2" type="ORF">ACETRX_30240</name>
</gene>
<dbReference type="RefSeq" id="WP_394314741.1">
    <property type="nucleotide sequence ID" value="NZ_JBHGPK010000025.1"/>
</dbReference>
<dbReference type="EMBL" id="JBHGPK010000025">
    <property type="protein sequence ID" value="MFC2253948.1"/>
    <property type="molecule type" value="Genomic_DNA"/>
</dbReference>
<comment type="caution">
    <text evidence="2">The sequence shown here is derived from an EMBL/GenBank/DDBJ whole genome shotgun (WGS) entry which is preliminary data.</text>
</comment>
<evidence type="ECO:0000313" key="2">
    <source>
        <dbReference type="EMBL" id="MFC2253948.1"/>
    </source>
</evidence>
<dbReference type="Proteomes" id="UP001595190">
    <property type="component" value="Unassembled WGS sequence"/>
</dbReference>
<sequence length="317" mass="35662">MTEQIPDLDLPDPAATSETLRQALDKMPRPLFAVLDGGLFDDLPGDLSSKNIVCRSLFLDHADKDIELAGPWLVPLADDEALGHVVGLAITQPCAVFWSCPDGDMALWHHLRTINEILIPAEAAAGKVITAKLSGNFKRVLFRHWDPNVLAQTLPAFDLMQFQRLLGPASEALFLPRGEWGNRIIRASRSSSAEPSPRGALRLGHETIKAIEEKRNDALVRRRMIYLREVAPDQTLGMNNSDLYSFVREEENKIKKFGVTNQENIALWTFMQITSQSDLSKDPNIIEYMKAKSIKDTPDQRVKSIFDFRLTLLKDNF</sequence>
<name>A0ABV6ZP61_9HYPH</name>
<organism evidence="2 3">
    <name type="scientific">Labrys neptuniae</name>
    <dbReference type="NCBI Taxonomy" id="376174"/>
    <lineage>
        <taxon>Bacteria</taxon>
        <taxon>Pseudomonadati</taxon>
        <taxon>Pseudomonadota</taxon>
        <taxon>Alphaproteobacteria</taxon>
        <taxon>Hyphomicrobiales</taxon>
        <taxon>Xanthobacteraceae</taxon>
        <taxon>Labrys</taxon>
    </lineage>
</organism>
<proteinExistence type="predicted"/>
<protein>
    <submittedName>
        <fullName evidence="2">DUF4123 domain-containing protein</fullName>
    </submittedName>
</protein>
<accession>A0ABV6ZP61</accession>
<dbReference type="Pfam" id="PF13503">
    <property type="entry name" value="DUF4123"/>
    <property type="match status" value="1"/>
</dbReference>
<reference evidence="2 3" key="1">
    <citation type="submission" date="2024-09" db="EMBL/GenBank/DDBJ databases">
        <title>Description of Labrys sedimenti sp. nov., isolated from a diclofenac-degrading enrichment culture, and genome-based reclassification of Labrys portucalensis as a later heterotypic synonym of Labrys neptuniae.</title>
        <authorList>
            <person name="Tancsics A."/>
            <person name="Csepanyi A."/>
        </authorList>
    </citation>
    <scope>NUCLEOTIDE SEQUENCE [LARGE SCALE GENOMIC DNA]</scope>
    <source>
        <strain evidence="2 3">LMG 23412</strain>
    </source>
</reference>
<evidence type="ECO:0000313" key="3">
    <source>
        <dbReference type="Proteomes" id="UP001595190"/>
    </source>
</evidence>
<evidence type="ECO:0000259" key="1">
    <source>
        <dbReference type="Pfam" id="PF13503"/>
    </source>
</evidence>